<evidence type="ECO:0000313" key="3">
    <source>
        <dbReference type="EMBL" id="KAK3277794.1"/>
    </source>
</evidence>
<reference evidence="3 4" key="1">
    <citation type="journal article" date="2015" name="Genome Biol. Evol.">
        <title>Comparative Genomics of a Bacterivorous Green Alga Reveals Evolutionary Causalities and Consequences of Phago-Mixotrophic Mode of Nutrition.</title>
        <authorList>
            <person name="Burns J.A."/>
            <person name="Paasch A."/>
            <person name="Narechania A."/>
            <person name="Kim E."/>
        </authorList>
    </citation>
    <scope>NUCLEOTIDE SEQUENCE [LARGE SCALE GENOMIC DNA]</scope>
    <source>
        <strain evidence="3 4">PLY_AMNH</strain>
    </source>
</reference>
<dbReference type="AlphaFoldDB" id="A0AAE0GGS3"/>
<feature type="region of interest" description="Disordered" evidence="2">
    <location>
        <begin position="1"/>
        <end position="26"/>
    </location>
</feature>
<evidence type="ECO:0000256" key="1">
    <source>
        <dbReference type="PROSITE-ProRule" id="PRU00489"/>
    </source>
</evidence>
<dbReference type="InterPro" id="IPR007757">
    <property type="entry name" value="MT-A70-like"/>
</dbReference>
<dbReference type="GO" id="GO:0008168">
    <property type="term" value="F:methyltransferase activity"/>
    <property type="evidence" value="ECO:0007669"/>
    <property type="project" value="TreeGrafter"/>
</dbReference>
<feature type="compositionally biased region" description="Low complexity" evidence="2">
    <location>
        <begin position="66"/>
        <end position="79"/>
    </location>
</feature>
<dbReference type="EMBL" id="LGRX02005902">
    <property type="protein sequence ID" value="KAK3277794.1"/>
    <property type="molecule type" value="Genomic_DNA"/>
</dbReference>
<gene>
    <name evidence="3" type="ORF">CYMTET_14222</name>
</gene>
<proteinExistence type="inferred from homology"/>
<evidence type="ECO:0000256" key="2">
    <source>
        <dbReference type="SAM" id="MobiDB-lite"/>
    </source>
</evidence>
<evidence type="ECO:0000313" key="4">
    <source>
        <dbReference type="Proteomes" id="UP001190700"/>
    </source>
</evidence>
<dbReference type="GO" id="GO:0036396">
    <property type="term" value="C:RNA N6-methyladenosine methyltransferase complex"/>
    <property type="evidence" value="ECO:0007669"/>
    <property type="project" value="TreeGrafter"/>
</dbReference>
<dbReference type="Proteomes" id="UP001190700">
    <property type="component" value="Unassembled WGS sequence"/>
</dbReference>
<comment type="similarity">
    <text evidence="1">Belongs to the MT-A70-like family.</text>
</comment>
<feature type="region of interest" description="Disordered" evidence="2">
    <location>
        <begin position="141"/>
        <end position="178"/>
    </location>
</feature>
<comment type="caution">
    <text evidence="3">The sequence shown here is derived from an EMBL/GenBank/DDBJ whole genome shotgun (WGS) entry which is preliminary data.</text>
</comment>
<keyword evidence="4" id="KW-1185">Reference proteome</keyword>
<accession>A0AAE0GGS3</accession>
<feature type="compositionally biased region" description="Acidic residues" evidence="2">
    <location>
        <begin position="141"/>
        <end position="156"/>
    </location>
</feature>
<feature type="compositionally biased region" description="Basic residues" evidence="2">
    <location>
        <begin position="10"/>
        <end position="19"/>
    </location>
</feature>
<sequence length="441" mass="49963">MADSEDARPSRRRAAKKSARSGAAPSAVHYLGYVEDEESVEMIMKKFEALERIKTSSKQPASEEGANASACSADVAAVATEETDKPASGNQEGKLTEDEMLELFKETSQFTVRSALSGNDMFNIDDNDDIQINSEDDIMSDYEVDDDDDDGFWGDEEGGRKKRKGGVSRGPRDGTDTRAKMASILCQRGSQVHVTKRAREYDPYSILRMKMPPPPFSDSWGHNIQPYRPREVVAAEPEDSLYREEQSILQAPLQKLGTFLAVLMKPPFDSEFSGKRAGDNTVTVEMLKKLDLPKIVPLGFIFIWIDKTVLEEVMNLMYKWNYVYVENLTWVQMLTNNKFLQSESKYVSQSHQTLYIFRRAISGKDPIELRHQRSPDVVLSYVQSVTDGRRTEEVPQVYKTIETLLPLSQQNFKKGDHGQFLELWAGKDSKRAGWTKVHEIC</sequence>
<protein>
    <submittedName>
        <fullName evidence="3">Uncharacterized protein</fullName>
    </submittedName>
</protein>
<feature type="region of interest" description="Disordered" evidence="2">
    <location>
        <begin position="54"/>
        <end position="94"/>
    </location>
</feature>
<dbReference type="GO" id="GO:0005634">
    <property type="term" value="C:nucleus"/>
    <property type="evidence" value="ECO:0007669"/>
    <property type="project" value="TreeGrafter"/>
</dbReference>
<dbReference type="Pfam" id="PF05063">
    <property type="entry name" value="MT-A70"/>
    <property type="match status" value="1"/>
</dbReference>
<dbReference type="PROSITE" id="PS51143">
    <property type="entry name" value="MT_A70"/>
    <property type="match status" value="1"/>
</dbReference>
<dbReference type="PANTHER" id="PTHR12829:SF8">
    <property type="entry name" value="CHROMOSOME UNDETERMINED SCAFFOLD_82, WHOLE GENOME SHOTGUN SEQUENCE"/>
    <property type="match status" value="1"/>
</dbReference>
<organism evidence="3 4">
    <name type="scientific">Cymbomonas tetramitiformis</name>
    <dbReference type="NCBI Taxonomy" id="36881"/>
    <lineage>
        <taxon>Eukaryota</taxon>
        <taxon>Viridiplantae</taxon>
        <taxon>Chlorophyta</taxon>
        <taxon>Pyramimonadophyceae</taxon>
        <taxon>Pyramimonadales</taxon>
        <taxon>Pyramimonadaceae</taxon>
        <taxon>Cymbomonas</taxon>
    </lineage>
</organism>
<name>A0AAE0GGS3_9CHLO</name>
<dbReference type="PANTHER" id="PTHR12829">
    <property type="entry name" value="N6-ADENOSINE-METHYLTRANSFERASE"/>
    <property type="match status" value="1"/>
</dbReference>